<accession>A0AAN9U042</accession>
<feature type="domain" description="CCHC-type" evidence="1">
    <location>
        <begin position="208"/>
        <end position="224"/>
    </location>
</feature>
<dbReference type="SMART" id="SM00343">
    <property type="entry name" value="ZnF_C2HC"/>
    <property type="match status" value="3"/>
</dbReference>
<dbReference type="EMBL" id="JBBCAQ010000008">
    <property type="protein sequence ID" value="KAK7602594.1"/>
    <property type="molecule type" value="Genomic_DNA"/>
</dbReference>
<evidence type="ECO:0000313" key="3">
    <source>
        <dbReference type="Proteomes" id="UP001367676"/>
    </source>
</evidence>
<sequence>MFSKIKNEAGVELAALPELPQTWAELKKFLESKYEDQQTFEKLFNKLTSTTQKSNESISDYASHLQTLAWRAKSKGLNHPSLSKDVIRAMVNNQSKQRFIDFCQPELSQHLRCVATDLSLQEALARATLEENKLKETKKFRQNKYCSFCKNSTHNTNECRNHNNPSSPGVKFCTYCKIQGHTVDECRKKKSQEANIRQVQAQSADKKFCNYCKRENHVISDCRKLKWKKEQEDKNKSKPASNLSPEFQIKMVQLQEAAVKPNYYVSIHSPKFKRNLIYQVDSGAKISLMKQTSIPDELQINTSEQVSFKGLGNTFNQGSTVGFTYLCTACCKFS</sequence>
<feature type="domain" description="CCHC-type" evidence="1">
    <location>
        <begin position="172"/>
        <end position="188"/>
    </location>
</feature>
<name>A0AAN9U042_9HEMI</name>
<dbReference type="GO" id="GO:0003676">
    <property type="term" value="F:nucleic acid binding"/>
    <property type="evidence" value="ECO:0007669"/>
    <property type="project" value="InterPro"/>
</dbReference>
<dbReference type="InterPro" id="IPR005162">
    <property type="entry name" value="Retrotrans_gag_dom"/>
</dbReference>
<dbReference type="SUPFAM" id="SSF57756">
    <property type="entry name" value="Retrovirus zinc finger-like domains"/>
    <property type="match status" value="1"/>
</dbReference>
<dbReference type="Proteomes" id="UP001367676">
    <property type="component" value="Unassembled WGS sequence"/>
</dbReference>
<evidence type="ECO:0000259" key="1">
    <source>
        <dbReference type="SMART" id="SM00343"/>
    </source>
</evidence>
<keyword evidence="3" id="KW-1185">Reference proteome</keyword>
<dbReference type="Pfam" id="PF03732">
    <property type="entry name" value="Retrotrans_gag"/>
    <property type="match status" value="1"/>
</dbReference>
<gene>
    <name evidence="2" type="ORF">V9T40_008183</name>
</gene>
<dbReference type="InterPro" id="IPR001878">
    <property type="entry name" value="Znf_CCHC"/>
</dbReference>
<reference evidence="2 3" key="1">
    <citation type="submission" date="2024-03" db="EMBL/GenBank/DDBJ databases">
        <title>Adaptation during the transition from Ophiocordyceps entomopathogen to insect associate is accompanied by gene loss and intensified selection.</title>
        <authorList>
            <person name="Ward C.M."/>
            <person name="Onetto C.A."/>
            <person name="Borneman A.R."/>
        </authorList>
    </citation>
    <scope>NUCLEOTIDE SEQUENCE [LARGE SCALE GENOMIC DNA]</scope>
    <source>
        <strain evidence="2">AWRI1</strain>
        <tissue evidence="2">Single Adult Female</tissue>
    </source>
</reference>
<dbReference type="Gene3D" id="4.10.60.10">
    <property type="entry name" value="Zinc finger, CCHC-type"/>
    <property type="match status" value="1"/>
</dbReference>
<evidence type="ECO:0000313" key="2">
    <source>
        <dbReference type="EMBL" id="KAK7602594.1"/>
    </source>
</evidence>
<organism evidence="2 3">
    <name type="scientific">Parthenolecanium corni</name>
    <dbReference type="NCBI Taxonomy" id="536013"/>
    <lineage>
        <taxon>Eukaryota</taxon>
        <taxon>Metazoa</taxon>
        <taxon>Ecdysozoa</taxon>
        <taxon>Arthropoda</taxon>
        <taxon>Hexapoda</taxon>
        <taxon>Insecta</taxon>
        <taxon>Pterygota</taxon>
        <taxon>Neoptera</taxon>
        <taxon>Paraneoptera</taxon>
        <taxon>Hemiptera</taxon>
        <taxon>Sternorrhyncha</taxon>
        <taxon>Coccoidea</taxon>
        <taxon>Coccidae</taxon>
        <taxon>Parthenolecanium</taxon>
    </lineage>
</organism>
<dbReference type="AlphaFoldDB" id="A0AAN9U042"/>
<protein>
    <recommendedName>
        <fullName evidence="1">CCHC-type domain-containing protein</fullName>
    </recommendedName>
</protein>
<proteinExistence type="predicted"/>
<dbReference type="InterPro" id="IPR036875">
    <property type="entry name" value="Znf_CCHC_sf"/>
</dbReference>
<dbReference type="GO" id="GO:0008270">
    <property type="term" value="F:zinc ion binding"/>
    <property type="evidence" value="ECO:0007669"/>
    <property type="project" value="InterPro"/>
</dbReference>
<comment type="caution">
    <text evidence="2">The sequence shown here is derived from an EMBL/GenBank/DDBJ whole genome shotgun (WGS) entry which is preliminary data.</text>
</comment>
<feature type="domain" description="CCHC-type" evidence="1">
    <location>
        <begin position="145"/>
        <end position="161"/>
    </location>
</feature>